<accession>A0A7W8N5D2</accession>
<protein>
    <submittedName>
        <fullName evidence="1">Uncharacterized protein</fullName>
    </submittedName>
</protein>
<proteinExistence type="predicted"/>
<comment type="caution">
    <text evidence="1">The sequence shown here is derived from an EMBL/GenBank/DDBJ whole genome shotgun (WGS) entry which is preliminary data.</text>
</comment>
<evidence type="ECO:0000313" key="2">
    <source>
        <dbReference type="Proteomes" id="UP000569092"/>
    </source>
</evidence>
<reference evidence="1 2" key="1">
    <citation type="submission" date="2020-08" db="EMBL/GenBank/DDBJ databases">
        <title>Genomic Encyclopedia of Type Strains, Phase IV (KMG-V): Genome sequencing to study the core and pangenomes of soil and plant-associated prokaryotes.</title>
        <authorList>
            <person name="Whitman W."/>
        </authorList>
    </citation>
    <scope>NUCLEOTIDE SEQUENCE [LARGE SCALE GENOMIC DNA]</scope>
    <source>
        <strain evidence="1 2">M8US30</strain>
    </source>
</reference>
<name>A0A7W8N5D2_9BACT</name>
<sequence length="460" mass="51924">MKHLEVLLLAIGLCHPPENPFCAYGQQSSVLPDLCATDPIYRAFERVQAEAYRSDSGLAFQFLLDKKLQQENWRNVQKRLDDARTHYGVSKSYLEGGITDLTSSKDIPLPTCYENPLLFIMLYQYASDIELARRALHLPLSHPMRFGSLPSNDINAYTYVFSDTREEVVAINYELSPFIYHMTELAATISHLSQITGDRSDSELVTQALLSMAHNPEAKKTFTETLSSFVLGKPVREPQISPDDFMLVISFAAGMERFVYAHEYAHVILGHVSSSEFIPLGATGDSEHVVLLRTWRQEMDADALGYKLLLHAMAGAESQDLDKKFSEYYRFASMGPLFFLDCLELLDDARIIQETGELPHELSEKEKRALRSCTNQALAESPECLVLVRDTHPPAWLRREVLARVVQQEMHPDHNSKVAKARAAAMTYGINILYKQSLNALYNNLLADSRAAASYQPLVR</sequence>
<dbReference type="Proteomes" id="UP000569092">
    <property type="component" value="Unassembled WGS sequence"/>
</dbReference>
<organism evidence="1 2">
    <name type="scientific">Tunturiibacter lichenicola</name>
    <dbReference type="NCBI Taxonomy" id="2051959"/>
    <lineage>
        <taxon>Bacteria</taxon>
        <taxon>Pseudomonadati</taxon>
        <taxon>Acidobacteriota</taxon>
        <taxon>Terriglobia</taxon>
        <taxon>Terriglobales</taxon>
        <taxon>Acidobacteriaceae</taxon>
        <taxon>Tunturiibacter</taxon>
    </lineage>
</organism>
<dbReference type="EMBL" id="JACHDZ010000003">
    <property type="protein sequence ID" value="MBB5344461.1"/>
    <property type="molecule type" value="Genomic_DNA"/>
</dbReference>
<gene>
    <name evidence="1" type="ORF">HDF10_002440</name>
</gene>
<evidence type="ECO:0000313" key="1">
    <source>
        <dbReference type="EMBL" id="MBB5344461.1"/>
    </source>
</evidence>
<dbReference type="AlphaFoldDB" id="A0A7W8N5D2"/>